<keyword evidence="2 3" id="KW-0862">Zinc</keyword>
<comment type="similarity">
    <text evidence="3">Belongs to the DNA gyrase inhibitor YacG family.</text>
</comment>
<organism evidence="4 5">
    <name type="scientific">Sphingomonas glacialis</name>
    <dbReference type="NCBI Taxonomy" id="658225"/>
    <lineage>
        <taxon>Bacteria</taxon>
        <taxon>Pseudomonadati</taxon>
        <taxon>Pseudomonadota</taxon>
        <taxon>Alphaproteobacteria</taxon>
        <taxon>Sphingomonadales</taxon>
        <taxon>Sphingomonadaceae</taxon>
        <taxon>Sphingomonas</taxon>
    </lineage>
</organism>
<dbReference type="SUPFAM" id="SSF57716">
    <property type="entry name" value="Glucocorticoid receptor-like (DNA-binding domain)"/>
    <property type="match status" value="1"/>
</dbReference>
<name>A0A502G5P1_9SPHN</name>
<evidence type="ECO:0000256" key="2">
    <source>
        <dbReference type="ARBA" id="ARBA00022833"/>
    </source>
</evidence>
<dbReference type="HAMAP" id="MF_00649">
    <property type="entry name" value="DNA_gyrase_inhibitor_YacG"/>
    <property type="match status" value="1"/>
</dbReference>
<accession>A0A502G5P1</accession>
<keyword evidence="5" id="KW-1185">Reference proteome</keyword>
<comment type="function">
    <text evidence="3">Inhibits all the catalytic activities of DNA gyrase by preventing its interaction with DNA. Acts by binding directly to the C-terminal domain of GyrB, which probably disrupts DNA binding by the gyrase.</text>
</comment>
<dbReference type="GO" id="GO:0006355">
    <property type="term" value="P:regulation of DNA-templated transcription"/>
    <property type="evidence" value="ECO:0007669"/>
    <property type="project" value="InterPro"/>
</dbReference>
<dbReference type="AlphaFoldDB" id="A0A502G5P1"/>
<dbReference type="GO" id="GO:0008270">
    <property type="term" value="F:zinc ion binding"/>
    <property type="evidence" value="ECO:0007669"/>
    <property type="project" value="UniProtKB-UniRule"/>
</dbReference>
<evidence type="ECO:0000256" key="1">
    <source>
        <dbReference type="ARBA" id="ARBA00022723"/>
    </source>
</evidence>
<protein>
    <recommendedName>
        <fullName evidence="3">DNA gyrase inhibitor YacG</fullName>
    </recommendedName>
</protein>
<dbReference type="OrthoDB" id="9809663at2"/>
<feature type="binding site" evidence="3">
    <location>
        <position position="10"/>
    </location>
    <ligand>
        <name>Zn(2+)</name>
        <dbReference type="ChEBI" id="CHEBI:29105"/>
    </ligand>
</feature>
<comment type="caution">
    <text evidence="4">The sequence shown here is derived from an EMBL/GenBank/DDBJ whole genome shotgun (WGS) entry which is preliminary data.</text>
</comment>
<dbReference type="Proteomes" id="UP000319931">
    <property type="component" value="Unassembled WGS sequence"/>
</dbReference>
<dbReference type="RefSeq" id="WP_140848346.1">
    <property type="nucleotide sequence ID" value="NZ_RCZC01000001.1"/>
</dbReference>
<comment type="cofactor">
    <cofactor evidence="3">
        <name>Zn(2+)</name>
        <dbReference type="ChEBI" id="CHEBI:29105"/>
    </cofactor>
    <text evidence="3">Binds 1 zinc ion.</text>
</comment>
<dbReference type="Gene3D" id="3.30.50.10">
    <property type="entry name" value="Erythroid Transcription Factor GATA-1, subunit A"/>
    <property type="match status" value="1"/>
</dbReference>
<dbReference type="InterPro" id="IPR005584">
    <property type="entry name" value="DNA_gyrase_inhibitor_YacG"/>
</dbReference>
<reference evidence="4 5" key="1">
    <citation type="journal article" date="2019" name="Environ. Microbiol.">
        <title>Species interactions and distinct microbial communities in high Arctic permafrost affected cryosols are associated with the CH4 and CO2 gas fluxes.</title>
        <authorList>
            <person name="Altshuler I."/>
            <person name="Hamel J."/>
            <person name="Turney S."/>
            <person name="Magnuson E."/>
            <person name="Levesque R."/>
            <person name="Greer C."/>
            <person name="Whyte L.G."/>
        </authorList>
    </citation>
    <scope>NUCLEOTIDE SEQUENCE [LARGE SCALE GENOMIC DNA]</scope>
    <source>
        <strain evidence="4 5">E6.1</strain>
    </source>
</reference>
<comment type="subunit">
    <text evidence="3">Interacts with GyrB.</text>
</comment>
<evidence type="ECO:0000313" key="4">
    <source>
        <dbReference type="EMBL" id="TPG56710.1"/>
    </source>
</evidence>
<feature type="binding site" evidence="3">
    <location>
        <position position="22"/>
    </location>
    <ligand>
        <name>Zn(2+)</name>
        <dbReference type="ChEBI" id="CHEBI:29105"/>
    </ligand>
</feature>
<dbReference type="InterPro" id="IPR013088">
    <property type="entry name" value="Znf_NHR/GATA"/>
</dbReference>
<feature type="binding site" evidence="3">
    <location>
        <position position="26"/>
    </location>
    <ligand>
        <name>Zn(2+)</name>
        <dbReference type="ChEBI" id="CHEBI:29105"/>
    </ligand>
</feature>
<dbReference type="PANTHER" id="PTHR36150">
    <property type="entry name" value="DNA GYRASE INHIBITOR YACG"/>
    <property type="match status" value="1"/>
</dbReference>
<proteinExistence type="inferred from homology"/>
<dbReference type="PANTHER" id="PTHR36150:SF1">
    <property type="entry name" value="DNA GYRASE INHIBITOR YACG"/>
    <property type="match status" value="1"/>
</dbReference>
<evidence type="ECO:0000313" key="5">
    <source>
        <dbReference type="Proteomes" id="UP000319931"/>
    </source>
</evidence>
<dbReference type="Pfam" id="PF03884">
    <property type="entry name" value="YacG"/>
    <property type="match status" value="1"/>
</dbReference>
<dbReference type="EMBL" id="RCZC01000001">
    <property type="protein sequence ID" value="TPG56710.1"/>
    <property type="molecule type" value="Genomic_DNA"/>
</dbReference>
<gene>
    <name evidence="3 4" type="primary">yacG</name>
    <name evidence="4" type="ORF">EAH76_02495</name>
</gene>
<keyword evidence="1 3" id="KW-0479">Metal-binding</keyword>
<sequence length="62" mass="6857">MARSKPCPLCGKPPVAAFSPFCSQGCRDRDLLQWLGEGYAIPVRTLPGEEHEDGLDTPRDRD</sequence>
<dbReference type="GO" id="GO:0008657">
    <property type="term" value="F:DNA topoisomerase type II (double strand cut, ATP-hydrolyzing) inhibitor activity"/>
    <property type="evidence" value="ECO:0007669"/>
    <property type="project" value="UniProtKB-UniRule"/>
</dbReference>
<evidence type="ECO:0000256" key="3">
    <source>
        <dbReference type="HAMAP-Rule" id="MF_00649"/>
    </source>
</evidence>
<feature type="binding site" evidence="3">
    <location>
        <position position="7"/>
    </location>
    <ligand>
        <name>Zn(2+)</name>
        <dbReference type="ChEBI" id="CHEBI:29105"/>
    </ligand>
</feature>